<accession>A0A1H3IY04</accession>
<organism evidence="1 2">
    <name type="scientific">Nitrosomonas halophila</name>
    <dbReference type="NCBI Taxonomy" id="44576"/>
    <lineage>
        <taxon>Bacteria</taxon>
        <taxon>Pseudomonadati</taxon>
        <taxon>Pseudomonadota</taxon>
        <taxon>Betaproteobacteria</taxon>
        <taxon>Nitrosomonadales</taxon>
        <taxon>Nitrosomonadaceae</taxon>
        <taxon>Nitrosomonas</taxon>
    </lineage>
</organism>
<gene>
    <name evidence="1" type="ORF">SAMN05421881_10293</name>
</gene>
<dbReference type="Proteomes" id="UP000198640">
    <property type="component" value="Unassembled WGS sequence"/>
</dbReference>
<dbReference type="EMBL" id="FNOY01000029">
    <property type="protein sequence ID" value="SDY32159.1"/>
    <property type="molecule type" value="Genomic_DNA"/>
</dbReference>
<evidence type="ECO:0000313" key="1">
    <source>
        <dbReference type="EMBL" id="SDY32159.1"/>
    </source>
</evidence>
<sequence length="90" mass="10424">MSTASKRASARKTCRTEWVERWSPAKPMVGLQAIEKVLNRHTFLVCPESCKRVHAKGDATLLLVPFYFFYLVHRLPHQPDETVRQRSGRT</sequence>
<evidence type="ECO:0000313" key="2">
    <source>
        <dbReference type="Proteomes" id="UP000198640"/>
    </source>
</evidence>
<keyword evidence="2" id="KW-1185">Reference proteome</keyword>
<reference evidence="1 2" key="1">
    <citation type="submission" date="2016-10" db="EMBL/GenBank/DDBJ databases">
        <authorList>
            <person name="de Groot N.N."/>
        </authorList>
    </citation>
    <scope>NUCLEOTIDE SEQUENCE [LARGE SCALE GENOMIC DNA]</scope>
    <source>
        <strain evidence="1 2">Nm1</strain>
    </source>
</reference>
<dbReference type="OrthoDB" id="8566500at2"/>
<name>A0A1H3IY04_9PROT</name>
<dbReference type="RefSeq" id="WP_143032304.1">
    <property type="nucleotide sequence ID" value="NZ_FNOY01000029.1"/>
</dbReference>
<dbReference type="STRING" id="44576.SAMN05421881_10293"/>
<protein>
    <submittedName>
        <fullName evidence="1">Uncharacterized protein</fullName>
    </submittedName>
</protein>
<dbReference type="AlphaFoldDB" id="A0A1H3IY04"/>
<proteinExistence type="predicted"/>